<dbReference type="EMBL" id="JABFTP020000186">
    <property type="protein sequence ID" value="KAL3290195.1"/>
    <property type="molecule type" value="Genomic_DNA"/>
</dbReference>
<evidence type="ECO:0000313" key="2">
    <source>
        <dbReference type="EMBL" id="KAL3290195.1"/>
    </source>
</evidence>
<evidence type="ECO:0000256" key="1">
    <source>
        <dbReference type="SAM" id="Coils"/>
    </source>
</evidence>
<accession>A0ABD2PIP3</accession>
<dbReference type="Proteomes" id="UP001516400">
    <property type="component" value="Unassembled WGS sequence"/>
</dbReference>
<proteinExistence type="predicted"/>
<feature type="coiled-coil region" evidence="1">
    <location>
        <begin position="45"/>
        <end position="72"/>
    </location>
</feature>
<protein>
    <submittedName>
        <fullName evidence="2">Uncharacterized protein</fullName>
    </submittedName>
</protein>
<keyword evidence="1" id="KW-0175">Coiled coil</keyword>
<dbReference type="AlphaFoldDB" id="A0ABD2PIP3"/>
<gene>
    <name evidence="2" type="ORF">HHI36_023554</name>
</gene>
<organism evidence="2 3">
    <name type="scientific">Cryptolaemus montrouzieri</name>
    <dbReference type="NCBI Taxonomy" id="559131"/>
    <lineage>
        <taxon>Eukaryota</taxon>
        <taxon>Metazoa</taxon>
        <taxon>Ecdysozoa</taxon>
        <taxon>Arthropoda</taxon>
        <taxon>Hexapoda</taxon>
        <taxon>Insecta</taxon>
        <taxon>Pterygota</taxon>
        <taxon>Neoptera</taxon>
        <taxon>Endopterygota</taxon>
        <taxon>Coleoptera</taxon>
        <taxon>Polyphaga</taxon>
        <taxon>Cucujiformia</taxon>
        <taxon>Coccinelloidea</taxon>
        <taxon>Coccinellidae</taxon>
        <taxon>Scymninae</taxon>
        <taxon>Scymnini</taxon>
        <taxon>Cryptolaemus</taxon>
    </lineage>
</organism>
<comment type="caution">
    <text evidence="2">The sequence shown here is derived from an EMBL/GenBank/DDBJ whole genome shotgun (WGS) entry which is preliminary data.</text>
</comment>
<name>A0ABD2PIP3_9CUCU</name>
<keyword evidence="3" id="KW-1185">Reference proteome</keyword>
<sequence length="102" mass="12078">MYHESCREGFKNVRVIEGHVVQCCAKDETGRNLLKENSSLKTIIQREFEEECRKLTEENSKIMEALKELEEVGSLKDKQIETIKERMKTLEKEFVRNEILMK</sequence>
<reference evidence="2 3" key="1">
    <citation type="journal article" date="2021" name="BMC Biol.">
        <title>Horizontally acquired antibacterial genes associated with adaptive radiation of ladybird beetles.</title>
        <authorList>
            <person name="Li H.S."/>
            <person name="Tang X.F."/>
            <person name="Huang Y.H."/>
            <person name="Xu Z.Y."/>
            <person name="Chen M.L."/>
            <person name="Du X.Y."/>
            <person name="Qiu B.Y."/>
            <person name="Chen P.T."/>
            <person name="Zhang W."/>
            <person name="Slipinski A."/>
            <person name="Escalona H.E."/>
            <person name="Waterhouse R.M."/>
            <person name="Zwick A."/>
            <person name="Pang H."/>
        </authorList>
    </citation>
    <scope>NUCLEOTIDE SEQUENCE [LARGE SCALE GENOMIC DNA]</scope>
    <source>
        <strain evidence="2">SYSU2018</strain>
    </source>
</reference>
<evidence type="ECO:0000313" key="3">
    <source>
        <dbReference type="Proteomes" id="UP001516400"/>
    </source>
</evidence>